<organism evidence="11 12">
    <name type="scientific">Limnobacter humi</name>
    <dbReference type="NCBI Taxonomy" id="1778671"/>
    <lineage>
        <taxon>Bacteria</taxon>
        <taxon>Pseudomonadati</taxon>
        <taxon>Pseudomonadota</taxon>
        <taxon>Betaproteobacteria</taxon>
        <taxon>Burkholderiales</taxon>
        <taxon>Burkholderiaceae</taxon>
        <taxon>Limnobacter</taxon>
    </lineage>
</organism>
<evidence type="ECO:0000256" key="9">
    <source>
        <dbReference type="RuleBase" id="RU369079"/>
    </source>
</evidence>
<keyword evidence="5 9" id="KW-0812">Transmembrane</keyword>
<accession>A0ABT1WCH0</accession>
<evidence type="ECO:0000256" key="1">
    <source>
        <dbReference type="ARBA" id="ARBA00004429"/>
    </source>
</evidence>
<evidence type="ECO:0000256" key="5">
    <source>
        <dbReference type="ARBA" id="ARBA00022692"/>
    </source>
</evidence>
<dbReference type="PANTHER" id="PTHR35011">
    <property type="entry name" value="2,3-DIKETO-L-GULONATE TRAP TRANSPORTER SMALL PERMEASE PROTEIN YIAM"/>
    <property type="match status" value="1"/>
</dbReference>
<name>A0ABT1WCH0_9BURK</name>
<dbReference type="InterPro" id="IPR007387">
    <property type="entry name" value="TRAP_DctQ"/>
</dbReference>
<keyword evidence="3" id="KW-1003">Cell membrane</keyword>
<keyword evidence="12" id="KW-1185">Reference proteome</keyword>
<feature type="transmembrane region" description="Helical" evidence="9">
    <location>
        <begin position="111"/>
        <end position="129"/>
    </location>
</feature>
<dbReference type="PANTHER" id="PTHR35011:SF10">
    <property type="entry name" value="TRAP TRANSPORTER SMALL PERMEASE PROTEIN"/>
    <property type="match status" value="1"/>
</dbReference>
<dbReference type="Pfam" id="PF04290">
    <property type="entry name" value="DctQ"/>
    <property type="match status" value="1"/>
</dbReference>
<comment type="subcellular location">
    <subcellularLocation>
        <location evidence="1 9">Cell inner membrane</location>
        <topology evidence="1 9">Multi-pass membrane protein</topology>
    </subcellularLocation>
</comment>
<evidence type="ECO:0000256" key="3">
    <source>
        <dbReference type="ARBA" id="ARBA00022475"/>
    </source>
</evidence>
<feature type="transmembrane region" description="Helical" evidence="9">
    <location>
        <begin position="29"/>
        <end position="52"/>
    </location>
</feature>
<comment type="caution">
    <text evidence="11">The sequence shown here is derived from an EMBL/GenBank/DDBJ whole genome shotgun (WGS) entry which is preliminary data.</text>
</comment>
<dbReference type="EMBL" id="JANIGO010000001">
    <property type="protein sequence ID" value="MCQ8895213.1"/>
    <property type="molecule type" value="Genomic_DNA"/>
</dbReference>
<feature type="transmembrane region" description="Helical" evidence="9">
    <location>
        <begin position="154"/>
        <end position="173"/>
    </location>
</feature>
<dbReference type="RefSeq" id="WP_256762887.1">
    <property type="nucleotide sequence ID" value="NZ_JANIGO010000001.1"/>
</dbReference>
<comment type="function">
    <text evidence="9">Part of the tripartite ATP-independent periplasmic (TRAP) transport system.</text>
</comment>
<keyword evidence="2 9" id="KW-0813">Transport</keyword>
<keyword evidence="6 9" id="KW-1133">Transmembrane helix</keyword>
<comment type="subunit">
    <text evidence="9">The complex comprises the extracytoplasmic solute receptor protein and the two transmembrane proteins.</text>
</comment>
<keyword evidence="4 9" id="KW-0997">Cell inner membrane</keyword>
<evidence type="ECO:0000256" key="8">
    <source>
        <dbReference type="ARBA" id="ARBA00038436"/>
    </source>
</evidence>
<keyword evidence="7 9" id="KW-0472">Membrane</keyword>
<evidence type="ECO:0000256" key="7">
    <source>
        <dbReference type="ARBA" id="ARBA00023136"/>
    </source>
</evidence>
<evidence type="ECO:0000256" key="6">
    <source>
        <dbReference type="ARBA" id="ARBA00022989"/>
    </source>
</evidence>
<dbReference type="InterPro" id="IPR055348">
    <property type="entry name" value="DctQ"/>
</dbReference>
<gene>
    <name evidence="11" type="ORF">NQT62_02020</name>
</gene>
<dbReference type="Proteomes" id="UP001204142">
    <property type="component" value="Unassembled WGS sequence"/>
</dbReference>
<feature type="domain" description="Tripartite ATP-independent periplasmic transporters DctQ component" evidence="10">
    <location>
        <begin position="50"/>
        <end position="179"/>
    </location>
</feature>
<evidence type="ECO:0000256" key="4">
    <source>
        <dbReference type="ARBA" id="ARBA00022519"/>
    </source>
</evidence>
<sequence length="188" mass="20709">MSHGFEMKPAQVAEIEPGMPAFLMPLARLMLWVNKAMVMLGMLGLLAASIILTYSVVGRFLFNLSTDWQDEAAVFCLVGATFLTGSFVQSLRGHIGIEAVAGILPKGVNKFRFALIDLFSLAFCAFFTWKSWTLFHEAWVDGQTTSSTWAPPLWIPYILMSLGMTLVSIQLALQSVARVRVLFLGAGK</sequence>
<proteinExistence type="inferred from homology"/>
<comment type="caution">
    <text evidence="9">Lacks conserved residue(s) required for the propagation of feature annotation.</text>
</comment>
<protein>
    <recommendedName>
        <fullName evidence="9">TRAP transporter small permease protein</fullName>
    </recommendedName>
</protein>
<evidence type="ECO:0000313" key="11">
    <source>
        <dbReference type="EMBL" id="MCQ8895213.1"/>
    </source>
</evidence>
<evidence type="ECO:0000256" key="2">
    <source>
        <dbReference type="ARBA" id="ARBA00022448"/>
    </source>
</evidence>
<reference evidence="11 12" key="1">
    <citation type="submission" date="2022-07" db="EMBL/GenBank/DDBJ databases">
        <authorList>
            <person name="Xamxidin M."/>
            <person name="Wu M."/>
        </authorList>
    </citation>
    <scope>NUCLEOTIDE SEQUENCE [LARGE SCALE GENOMIC DNA]</scope>
    <source>
        <strain evidence="11 12">NBRC 111650</strain>
    </source>
</reference>
<evidence type="ECO:0000259" key="10">
    <source>
        <dbReference type="Pfam" id="PF04290"/>
    </source>
</evidence>
<comment type="similarity">
    <text evidence="8 9">Belongs to the TRAP transporter small permease family.</text>
</comment>
<evidence type="ECO:0000313" key="12">
    <source>
        <dbReference type="Proteomes" id="UP001204142"/>
    </source>
</evidence>